<gene>
    <name evidence="2" type="primary">SUZ12_2</name>
    <name evidence="2" type="ORF">Ciccas_007173</name>
</gene>
<organism evidence="2 3">
    <name type="scientific">Cichlidogyrus casuarinus</name>
    <dbReference type="NCBI Taxonomy" id="1844966"/>
    <lineage>
        <taxon>Eukaryota</taxon>
        <taxon>Metazoa</taxon>
        <taxon>Spiralia</taxon>
        <taxon>Lophotrochozoa</taxon>
        <taxon>Platyhelminthes</taxon>
        <taxon>Monogenea</taxon>
        <taxon>Monopisthocotylea</taxon>
        <taxon>Dactylogyridea</taxon>
        <taxon>Ancyrocephalidae</taxon>
        <taxon>Cichlidogyrus</taxon>
    </lineage>
</organism>
<feature type="region of interest" description="Disordered" evidence="1">
    <location>
        <begin position="89"/>
        <end position="108"/>
    </location>
</feature>
<accession>A0ABD2Q3L4</accession>
<proteinExistence type="predicted"/>
<name>A0ABD2Q3L4_9PLAT</name>
<dbReference type="Proteomes" id="UP001626550">
    <property type="component" value="Unassembled WGS sequence"/>
</dbReference>
<evidence type="ECO:0000256" key="1">
    <source>
        <dbReference type="SAM" id="MobiDB-lite"/>
    </source>
</evidence>
<feature type="compositionally biased region" description="Polar residues" evidence="1">
    <location>
        <begin position="97"/>
        <end position="108"/>
    </location>
</feature>
<feature type="non-terminal residue" evidence="2">
    <location>
        <position position="180"/>
    </location>
</feature>
<evidence type="ECO:0000313" key="3">
    <source>
        <dbReference type="Proteomes" id="UP001626550"/>
    </source>
</evidence>
<protein>
    <submittedName>
        <fullName evidence="2">Polycomb protein suz12</fullName>
    </submittedName>
</protein>
<dbReference type="EMBL" id="JBJKFK010001067">
    <property type="protein sequence ID" value="KAL3314204.1"/>
    <property type="molecule type" value="Genomic_DNA"/>
</dbReference>
<dbReference type="AlphaFoldDB" id="A0ABD2Q3L4"/>
<comment type="caution">
    <text evidence="2">The sequence shown here is derived from an EMBL/GenBank/DDBJ whole genome shotgun (WGS) entry which is preliminary data.</text>
</comment>
<evidence type="ECO:0000313" key="2">
    <source>
        <dbReference type="EMBL" id="KAL3314204.1"/>
    </source>
</evidence>
<reference evidence="2 3" key="1">
    <citation type="submission" date="2024-11" db="EMBL/GenBank/DDBJ databases">
        <title>Adaptive evolution of stress response genes in parasites aligns with host niche diversity.</title>
        <authorList>
            <person name="Hahn C."/>
            <person name="Resl P."/>
        </authorList>
    </citation>
    <scope>NUCLEOTIDE SEQUENCE [LARGE SCALE GENOMIC DNA]</scope>
    <source>
        <strain evidence="2">EGGRZ-B1_66</strain>
        <tissue evidence="2">Body</tissue>
    </source>
</reference>
<keyword evidence="3" id="KW-1185">Reference proteome</keyword>
<sequence length="180" mass="19846">MKLTGKTKGPEALVSHLRAFHCRFRFEAKWNPAKLHLNIEVCISDTFDCSNDCGLRRWAAVDSARYCKRVAVLDGAMVGGWDGLGSSSSQSYQGSGAPSNGCSGNSTPKDSVLPNSNEVYQFQGVLGESVNSSVYALSRGFCRVRRPIRRPPFTELIFWHGLSKNLSWLTDPTISLKPRC</sequence>